<comment type="caution">
    <text evidence="5">The sequence shown here is derived from an EMBL/GenBank/DDBJ whole genome shotgun (WGS) entry which is preliminary data.</text>
</comment>
<keyword evidence="3" id="KW-0804">Transcription</keyword>
<sequence>MSGMQLAGALADRTRWNTAECSIAKAMEIVGTRSAILLMREAFYGTTRFDDFAERVGITQAVAATRLKELTAAGLLEKQPYREPGKRTRHEYVLTQMGRDLLPAVIALMQWGDRYLQGPGGAPLTILDEKSDTPIRVQLRGDADEVVEMEHLKIKVSPRKWAELTAQDTLIP</sequence>
<dbReference type="AlphaFoldDB" id="A0A934NQS5"/>
<dbReference type="Gene3D" id="1.10.10.10">
    <property type="entry name" value="Winged helix-like DNA-binding domain superfamily/Winged helix DNA-binding domain"/>
    <property type="match status" value="1"/>
</dbReference>
<accession>A0A934NQS5</accession>
<dbReference type="Proteomes" id="UP000655868">
    <property type="component" value="Unassembled WGS sequence"/>
</dbReference>
<dbReference type="InterPro" id="IPR036388">
    <property type="entry name" value="WH-like_DNA-bd_sf"/>
</dbReference>
<dbReference type="GO" id="GO:0003677">
    <property type="term" value="F:DNA binding"/>
    <property type="evidence" value="ECO:0007669"/>
    <property type="project" value="UniProtKB-KW"/>
</dbReference>
<dbReference type="PROSITE" id="PS51118">
    <property type="entry name" value="HTH_HXLR"/>
    <property type="match status" value="1"/>
</dbReference>
<gene>
    <name evidence="5" type="ORF">JGU71_11760</name>
</gene>
<organism evidence="5 6">
    <name type="scientific">Antrihabitans stalagmiti</name>
    <dbReference type="NCBI Taxonomy" id="2799499"/>
    <lineage>
        <taxon>Bacteria</taxon>
        <taxon>Bacillati</taxon>
        <taxon>Actinomycetota</taxon>
        <taxon>Actinomycetes</taxon>
        <taxon>Mycobacteriales</taxon>
        <taxon>Nocardiaceae</taxon>
        <taxon>Antrihabitans</taxon>
    </lineage>
</organism>
<dbReference type="SUPFAM" id="SSF46785">
    <property type="entry name" value="Winged helix' DNA-binding domain"/>
    <property type="match status" value="1"/>
</dbReference>
<name>A0A934NQS5_9NOCA</name>
<dbReference type="EMBL" id="JAEMNV010000003">
    <property type="protein sequence ID" value="MBJ8339562.1"/>
    <property type="molecule type" value="Genomic_DNA"/>
</dbReference>
<evidence type="ECO:0000313" key="5">
    <source>
        <dbReference type="EMBL" id="MBJ8339562.1"/>
    </source>
</evidence>
<proteinExistence type="predicted"/>
<keyword evidence="6" id="KW-1185">Reference proteome</keyword>
<evidence type="ECO:0000256" key="2">
    <source>
        <dbReference type="ARBA" id="ARBA00023125"/>
    </source>
</evidence>
<dbReference type="PANTHER" id="PTHR33204">
    <property type="entry name" value="TRANSCRIPTIONAL REGULATOR, MARR FAMILY"/>
    <property type="match status" value="1"/>
</dbReference>
<evidence type="ECO:0000313" key="6">
    <source>
        <dbReference type="Proteomes" id="UP000655868"/>
    </source>
</evidence>
<evidence type="ECO:0000256" key="1">
    <source>
        <dbReference type="ARBA" id="ARBA00023015"/>
    </source>
</evidence>
<feature type="domain" description="HTH hxlR-type" evidence="4">
    <location>
        <begin position="21"/>
        <end position="120"/>
    </location>
</feature>
<dbReference type="InterPro" id="IPR036390">
    <property type="entry name" value="WH_DNA-bd_sf"/>
</dbReference>
<keyword evidence="1" id="KW-0805">Transcription regulation</keyword>
<reference evidence="5" key="1">
    <citation type="submission" date="2020-12" db="EMBL/GenBank/DDBJ databases">
        <title>Antrihabitans popcorni sp. nov. and Antrihabitans auranticaus sp. nov., isolated from a larva cave.</title>
        <authorList>
            <person name="Lee S.D."/>
            <person name="Kim I.S."/>
        </authorList>
    </citation>
    <scope>NUCLEOTIDE SEQUENCE</scope>
    <source>
        <strain evidence="5">YC3-6</strain>
    </source>
</reference>
<dbReference type="InterPro" id="IPR002577">
    <property type="entry name" value="HTH_HxlR"/>
</dbReference>
<protein>
    <submittedName>
        <fullName evidence="5">Helix-turn-helix transcriptional regulator</fullName>
    </submittedName>
</protein>
<evidence type="ECO:0000256" key="3">
    <source>
        <dbReference type="ARBA" id="ARBA00023163"/>
    </source>
</evidence>
<evidence type="ECO:0000259" key="4">
    <source>
        <dbReference type="PROSITE" id="PS51118"/>
    </source>
</evidence>
<keyword evidence="2" id="KW-0238">DNA-binding</keyword>
<dbReference type="Pfam" id="PF01638">
    <property type="entry name" value="HxlR"/>
    <property type="match status" value="1"/>
</dbReference>
<dbReference type="PANTHER" id="PTHR33204:SF18">
    <property type="entry name" value="TRANSCRIPTIONAL REGULATORY PROTEIN"/>
    <property type="match status" value="1"/>
</dbReference>
<dbReference type="RefSeq" id="WP_199704298.1">
    <property type="nucleotide sequence ID" value="NZ_JAEMNV010000003.1"/>
</dbReference>